<dbReference type="EMBL" id="JAOPJZ010000020">
    <property type="protein sequence ID" value="MCU4753663.1"/>
    <property type="molecule type" value="Genomic_DNA"/>
</dbReference>
<comment type="caution">
    <text evidence="1">The sequence shown here is derived from an EMBL/GenBank/DDBJ whole genome shotgun (WGS) entry which is preliminary data.</text>
</comment>
<reference evidence="1 2" key="1">
    <citation type="submission" date="2022-09" db="EMBL/GenBank/DDBJ databases">
        <title>Enrichment on poylsaccharides allowed isolation of novel metabolic and taxonomic groups of Haloarchaea.</title>
        <authorList>
            <person name="Sorokin D.Y."/>
            <person name="Elcheninov A.G."/>
            <person name="Khizhniak T.V."/>
            <person name="Kolganova T.V."/>
            <person name="Kublanov I.V."/>
        </authorList>
    </citation>
    <scope>NUCLEOTIDE SEQUENCE [LARGE SCALE GENOMIC DNA]</scope>
    <source>
        <strain evidence="1 2">AArc-curdl1</strain>
    </source>
</reference>
<proteinExistence type="predicted"/>
<protein>
    <submittedName>
        <fullName evidence="1">Uncharacterized protein</fullName>
    </submittedName>
</protein>
<evidence type="ECO:0000313" key="2">
    <source>
        <dbReference type="Proteomes" id="UP001321047"/>
    </source>
</evidence>
<evidence type="ECO:0000313" key="1">
    <source>
        <dbReference type="EMBL" id="MCU4753663.1"/>
    </source>
</evidence>
<accession>A0AAP2ZAU7</accession>
<gene>
    <name evidence="1" type="ORF">OB919_17015</name>
</gene>
<organism evidence="1 2">
    <name type="scientific">Natronosalvus hydrolyticus</name>
    <dbReference type="NCBI Taxonomy" id="2979988"/>
    <lineage>
        <taxon>Archaea</taxon>
        <taxon>Methanobacteriati</taxon>
        <taxon>Methanobacteriota</taxon>
        <taxon>Stenosarchaea group</taxon>
        <taxon>Halobacteria</taxon>
        <taxon>Halobacteriales</taxon>
        <taxon>Natrialbaceae</taxon>
        <taxon>Natronosalvus</taxon>
    </lineage>
</organism>
<keyword evidence="2" id="KW-1185">Reference proteome</keyword>
<dbReference type="AlphaFoldDB" id="A0AAP2ZAU7"/>
<name>A0AAP2ZAU7_9EURY</name>
<dbReference type="RefSeq" id="WP_342809973.1">
    <property type="nucleotide sequence ID" value="NZ_JAOPJZ010000020.1"/>
</dbReference>
<sequence length="86" mass="10025">MSLKNVSTSYLIAYLDEMARWRIDLVRDEVLHAQFFILVAGFFLRDQEFYLTKTDYIAFLRPDMVGFEVCDELLGTVARIKEIGVP</sequence>
<dbReference type="Proteomes" id="UP001321047">
    <property type="component" value="Unassembled WGS sequence"/>
</dbReference>